<dbReference type="Gene3D" id="3.90.950.20">
    <property type="entry name" value="CinA-like"/>
    <property type="match status" value="1"/>
</dbReference>
<evidence type="ECO:0000313" key="2">
    <source>
        <dbReference type="EMBL" id="MCZ4297678.1"/>
    </source>
</evidence>
<organism evidence="2 3">
    <name type="scientific">Henriciella marina</name>
    <dbReference type="NCBI Taxonomy" id="453851"/>
    <lineage>
        <taxon>Bacteria</taxon>
        <taxon>Pseudomonadati</taxon>
        <taxon>Pseudomonadota</taxon>
        <taxon>Alphaproteobacteria</taxon>
        <taxon>Hyphomonadales</taxon>
        <taxon>Hyphomonadaceae</taxon>
        <taxon>Henriciella</taxon>
    </lineage>
</organism>
<dbReference type="EMBL" id="JAPWGW010000001">
    <property type="protein sequence ID" value="MCZ4297678.1"/>
    <property type="molecule type" value="Genomic_DNA"/>
</dbReference>
<dbReference type="Proteomes" id="UP001083770">
    <property type="component" value="Unassembled WGS sequence"/>
</dbReference>
<evidence type="ECO:0000313" key="3">
    <source>
        <dbReference type="Proteomes" id="UP001083770"/>
    </source>
</evidence>
<name>A0ABT4LVW6_9PROT</name>
<dbReference type="Pfam" id="PF02464">
    <property type="entry name" value="CinA"/>
    <property type="match status" value="1"/>
</dbReference>
<proteinExistence type="predicted"/>
<dbReference type="SUPFAM" id="SSF142433">
    <property type="entry name" value="CinA-like"/>
    <property type="match status" value="1"/>
</dbReference>
<reference evidence="2" key="1">
    <citation type="submission" date="2022-12" db="EMBL/GenBank/DDBJ databases">
        <title>Bacterial isolates from different developmental stages of Nematostella vectensis.</title>
        <authorList>
            <person name="Fraune S."/>
        </authorList>
    </citation>
    <scope>NUCLEOTIDE SEQUENCE</scope>
    <source>
        <strain evidence="2">G21632-S1</strain>
    </source>
</reference>
<keyword evidence="3" id="KW-1185">Reference proteome</keyword>
<dbReference type="InterPro" id="IPR036653">
    <property type="entry name" value="CinA-like_C"/>
</dbReference>
<comment type="caution">
    <text evidence="2">The sequence shown here is derived from an EMBL/GenBank/DDBJ whole genome shotgun (WGS) entry which is preliminary data.</text>
</comment>
<sequence length="177" mass="18573">MAEGKVAKLAGRRLDGEMRELLPLAEEIGTILKARRQTIGVWESSSGGLVSAALLAQAGASAYFRGGGVIYAPAAFRGLVGLSKDDLGGMRSSSEPYARFAAATIRERLRADWGLCETGAAGPDGNGYGDAAGHTCTALVGDGVEISRTLETGLSDRVTNMELFAREALELLLENIR</sequence>
<gene>
    <name evidence="2" type="ORF">O4G74_06360</name>
</gene>
<accession>A0ABT4LVW6</accession>
<evidence type="ECO:0000259" key="1">
    <source>
        <dbReference type="Pfam" id="PF02464"/>
    </source>
</evidence>
<protein>
    <submittedName>
        <fullName evidence="2">CinA family protein</fullName>
    </submittedName>
</protein>
<feature type="domain" description="CinA C-terminal" evidence="1">
    <location>
        <begin position="23"/>
        <end position="175"/>
    </location>
</feature>
<dbReference type="InterPro" id="IPR008136">
    <property type="entry name" value="CinA_C"/>
</dbReference>